<dbReference type="Proteomes" id="UP000186132">
    <property type="component" value="Unassembled WGS sequence"/>
</dbReference>
<dbReference type="InterPro" id="IPR021373">
    <property type="entry name" value="DUF2993"/>
</dbReference>
<evidence type="ECO:0000313" key="2">
    <source>
        <dbReference type="Proteomes" id="UP000186132"/>
    </source>
</evidence>
<evidence type="ECO:0008006" key="3">
    <source>
        <dbReference type="Google" id="ProtNLM"/>
    </source>
</evidence>
<gene>
    <name evidence="1" type="ORF">SAMN05443575_1826</name>
</gene>
<dbReference type="RefSeq" id="WP_073388827.1">
    <property type="nucleotide sequence ID" value="NZ_FQVU01000002.1"/>
</dbReference>
<evidence type="ECO:0000313" key="1">
    <source>
        <dbReference type="EMBL" id="SHG25335.1"/>
    </source>
</evidence>
<reference evidence="2" key="1">
    <citation type="submission" date="2016-11" db="EMBL/GenBank/DDBJ databases">
        <authorList>
            <person name="Varghese N."/>
            <person name="Submissions S."/>
        </authorList>
    </citation>
    <scope>NUCLEOTIDE SEQUENCE [LARGE SCALE GENOMIC DNA]</scope>
    <source>
        <strain evidence="2">DSM 45627</strain>
    </source>
</reference>
<dbReference type="EMBL" id="FQVU01000002">
    <property type="protein sequence ID" value="SHG25335.1"/>
    <property type="molecule type" value="Genomic_DNA"/>
</dbReference>
<organism evidence="1 2">
    <name type="scientific">Jatrophihabitans endophyticus</name>
    <dbReference type="NCBI Taxonomy" id="1206085"/>
    <lineage>
        <taxon>Bacteria</taxon>
        <taxon>Bacillati</taxon>
        <taxon>Actinomycetota</taxon>
        <taxon>Actinomycetes</taxon>
        <taxon>Jatrophihabitantales</taxon>
        <taxon>Jatrophihabitantaceae</taxon>
        <taxon>Jatrophihabitans</taxon>
    </lineage>
</organism>
<dbReference type="OrthoDB" id="3215846at2"/>
<protein>
    <recommendedName>
        <fullName evidence="3">DUF2993 domain-containing protein</fullName>
    </recommendedName>
</protein>
<dbReference type="STRING" id="1206085.SAMN05443575_1826"/>
<proteinExistence type="predicted"/>
<accession>A0A1M5IAT1</accession>
<keyword evidence="2" id="KW-1185">Reference proteome</keyword>
<sequence>MTVLGVATVVVALVLLAGAVMLLDRQCVALAERRAAAHLAVPLGRPPVVRVHGRPFLTQALRGRYRAVHVAGTGLRIGEMNGVALDAQLRNVYLPLRDLLGGRTEEVPCEHIEGRLVLPYDELARAARIPGLELRPSRGRVLATAALPVPGISQLARVTGRAVLTLAEGNAVWLQVRGVSVAGINVPSIVLGPLLPSLDVPIAMPVLPYGLRLDELRPEDDGLVVLASADAVVFRRLAVEPVPGRPLPPVRPTARDARPDR</sequence>
<name>A0A1M5IAT1_9ACTN</name>
<dbReference type="Pfam" id="PF11209">
    <property type="entry name" value="LmeA"/>
    <property type="match status" value="1"/>
</dbReference>
<dbReference type="AlphaFoldDB" id="A0A1M5IAT1"/>